<dbReference type="Pfam" id="PF07690">
    <property type="entry name" value="MFS_1"/>
    <property type="match status" value="1"/>
</dbReference>
<keyword evidence="7 9" id="KW-0472">Membrane</keyword>
<feature type="transmembrane region" description="Helical" evidence="9">
    <location>
        <begin position="278"/>
        <end position="303"/>
    </location>
</feature>
<keyword evidence="6 9" id="KW-1133">Transmembrane helix</keyword>
<dbReference type="InterPro" id="IPR011701">
    <property type="entry name" value="MFS"/>
</dbReference>
<evidence type="ECO:0000259" key="10">
    <source>
        <dbReference type="PROSITE" id="PS50850"/>
    </source>
</evidence>
<evidence type="ECO:0000256" key="3">
    <source>
        <dbReference type="ARBA" id="ARBA00022448"/>
    </source>
</evidence>
<dbReference type="Gene3D" id="1.20.1720.10">
    <property type="entry name" value="Multidrug resistance protein D"/>
    <property type="match status" value="1"/>
</dbReference>
<evidence type="ECO:0000256" key="7">
    <source>
        <dbReference type="ARBA" id="ARBA00023136"/>
    </source>
</evidence>
<dbReference type="PROSITE" id="PS50850">
    <property type="entry name" value="MFS"/>
    <property type="match status" value="1"/>
</dbReference>
<feature type="transmembrane region" description="Helical" evidence="9">
    <location>
        <begin position="497"/>
        <end position="518"/>
    </location>
</feature>
<dbReference type="EMBL" id="BMOY01000065">
    <property type="protein sequence ID" value="GGJ14119.1"/>
    <property type="molecule type" value="Genomic_DNA"/>
</dbReference>
<evidence type="ECO:0000256" key="5">
    <source>
        <dbReference type="ARBA" id="ARBA00022692"/>
    </source>
</evidence>
<evidence type="ECO:0000256" key="1">
    <source>
        <dbReference type="ARBA" id="ARBA00004651"/>
    </source>
</evidence>
<dbReference type="InterPro" id="IPR004638">
    <property type="entry name" value="EmrB-like"/>
</dbReference>
<feature type="transmembrane region" description="Helical" evidence="9">
    <location>
        <begin position="91"/>
        <end position="114"/>
    </location>
</feature>
<evidence type="ECO:0000313" key="12">
    <source>
        <dbReference type="Proteomes" id="UP000637695"/>
    </source>
</evidence>
<feature type="transmembrane region" description="Helical" evidence="9">
    <location>
        <begin position="153"/>
        <end position="173"/>
    </location>
</feature>
<feature type="transmembrane region" description="Helical" evidence="9">
    <location>
        <begin position="212"/>
        <end position="230"/>
    </location>
</feature>
<dbReference type="Gene3D" id="1.20.1250.20">
    <property type="entry name" value="MFS general substrate transporter like domains"/>
    <property type="match status" value="1"/>
</dbReference>
<dbReference type="SUPFAM" id="SSF103473">
    <property type="entry name" value="MFS general substrate transporter"/>
    <property type="match status" value="1"/>
</dbReference>
<evidence type="ECO:0000256" key="8">
    <source>
        <dbReference type="SAM" id="MobiDB-lite"/>
    </source>
</evidence>
<reference evidence="11" key="2">
    <citation type="submission" date="2020-09" db="EMBL/GenBank/DDBJ databases">
        <authorList>
            <person name="Sun Q."/>
            <person name="Ohkuma M."/>
        </authorList>
    </citation>
    <scope>NUCLEOTIDE SEQUENCE</scope>
    <source>
        <strain evidence="11">JCM 18487</strain>
    </source>
</reference>
<reference evidence="11" key="1">
    <citation type="journal article" date="2014" name="Int. J. Syst. Evol. Microbiol.">
        <title>Complete genome sequence of Corynebacterium casei LMG S-19264T (=DSM 44701T), isolated from a smear-ripened cheese.</title>
        <authorList>
            <consortium name="US DOE Joint Genome Institute (JGI-PGF)"/>
            <person name="Walter F."/>
            <person name="Albersmeier A."/>
            <person name="Kalinowski J."/>
            <person name="Ruckert C."/>
        </authorList>
    </citation>
    <scope>NUCLEOTIDE SEQUENCE</scope>
    <source>
        <strain evidence="11">JCM 18487</strain>
    </source>
</reference>
<feature type="domain" description="Major facilitator superfamily (MFS) profile" evidence="10">
    <location>
        <begin position="25"/>
        <end position="519"/>
    </location>
</feature>
<dbReference type="GO" id="GO:0005886">
    <property type="term" value="C:plasma membrane"/>
    <property type="evidence" value="ECO:0007669"/>
    <property type="project" value="UniProtKB-SubCell"/>
</dbReference>
<name>A0A917NNT1_9BACL</name>
<feature type="transmembrane region" description="Helical" evidence="9">
    <location>
        <begin position="179"/>
        <end position="200"/>
    </location>
</feature>
<dbReference type="PANTHER" id="PTHR42718:SF9">
    <property type="entry name" value="MAJOR FACILITATOR SUPERFAMILY MULTIDRUG TRANSPORTER MFSC"/>
    <property type="match status" value="1"/>
</dbReference>
<dbReference type="AlphaFoldDB" id="A0A917NNT1"/>
<protein>
    <submittedName>
        <fullName evidence="11">MFS transporter</fullName>
    </submittedName>
</protein>
<evidence type="ECO:0000256" key="9">
    <source>
        <dbReference type="SAM" id="Phobius"/>
    </source>
</evidence>
<proteinExistence type="inferred from homology"/>
<accession>A0A917NNT1</accession>
<comment type="subcellular location">
    <subcellularLocation>
        <location evidence="1">Cell membrane</location>
        <topology evidence="1">Multi-pass membrane protein</topology>
    </subcellularLocation>
</comment>
<dbReference type="InterPro" id="IPR020846">
    <property type="entry name" value="MFS_dom"/>
</dbReference>
<keyword evidence="12" id="KW-1185">Reference proteome</keyword>
<evidence type="ECO:0000313" key="11">
    <source>
        <dbReference type="EMBL" id="GGJ14119.1"/>
    </source>
</evidence>
<dbReference type="RefSeq" id="WP_229776901.1">
    <property type="nucleotide sequence ID" value="NZ_BMOY01000065.1"/>
</dbReference>
<comment type="similarity">
    <text evidence="2">Belongs to the major facilitator superfamily. EmrB family.</text>
</comment>
<evidence type="ECO:0000256" key="4">
    <source>
        <dbReference type="ARBA" id="ARBA00022475"/>
    </source>
</evidence>
<feature type="transmembrane region" description="Helical" evidence="9">
    <location>
        <begin position="120"/>
        <end position="141"/>
    </location>
</feature>
<evidence type="ECO:0000256" key="2">
    <source>
        <dbReference type="ARBA" id="ARBA00008537"/>
    </source>
</evidence>
<dbReference type="NCBIfam" id="TIGR00711">
    <property type="entry name" value="efflux_EmrB"/>
    <property type="match status" value="1"/>
</dbReference>
<gene>
    <name evidence="11" type="ORF">GCM10010885_24330</name>
</gene>
<feature type="transmembrane region" description="Helical" evidence="9">
    <location>
        <begin position="315"/>
        <end position="336"/>
    </location>
</feature>
<keyword evidence="5 9" id="KW-0812">Transmembrane</keyword>
<organism evidence="11 12">
    <name type="scientific">Alicyclobacillus cellulosilyticus</name>
    <dbReference type="NCBI Taxonomy" id="1003997"/>
    <lineage>
        <taxon>Bacteria</taxon>
        <taxon>Bacillati</taxon>
        <taxon>Bacillota</taxon>
        <taxon>Bacilli</taxon>
        <taxon>Bacillales</taxon>
        <taxon>Alicyclobacillaceae</taxon>
        <taxon>Alicyclobacillus</taxon>
    </lineage>
</organism>
<keyword evidence="3" id="KW-0813">Transport</keyword>
<dbReference type="Proteomes" id="UP000637695">
    <property type="component" value="Unassembled WGS sequence"/>
</dbReference>
<comment type="caution">
    <text evidence="11">The sequence shown here is derived from an EMBL/GenBank/DDBJ whole genome shotgun (WGS) entry which is preliminary data.</text>
</comment>
<dbReference type="InterPro" id="IPR036259">
    <property type="entry name" value="MFS_trans_sf"/>
</dbReference>
<feature type="transmembrane region" description="Helical" evidence="9">
    <location>
        <begin position="242"/>
        <end position="258"/>
    </location>
</feature>
<sequence length="546" mass="59430">MTARDIPAKARRNTSGRQELHVVPNMVVLLLGAFVTILNQTLLNVAIPHLMTAFNENADTIQWLSTAYMLTNGVLIPLSAYLIGTFTTRQLFISSMVSFTVGSFICSIAPTFSVLLIGRIIQAVGTGVIMPLLMTVALNLFPPETRGRSMGVIGIAMIFAPALGPTISGWIVEDYSWRLLFWIVIPIAVIDIVLAVFYLRNATDRTSPRADWLGLVTSVVGFGALLYGFSKAGSKGWHDSEVVTSLLVGVVFLILFILREVTAKEPLLRLEVFRYPMFTLSTIVSCVVNMAMFGAMILLPIYIQNIRGYTPLEAGLLLMPGSILIGIMSPVAGALFDRIGPRPLVLFGLAVTIVTTWEFANLTDSTTYGHVMWLYTLRMFGMSFIMMTVMTAGLNQLPRALNSHGTAAANTARTVAASLGTAIMVSIMSTRASYHLAQYGNTVSLANPNLVQTVTQLSHALAFKLGVPLQTGHAATIQLLYGLANVQATIQGINDSFLFSVVLCGIAFVLSFFLRRVLPPDRQRPPRQVPQLPETEARKLLASQAD</sequence>
<feature type="transmembrane region" description="Helical" evidence="9">
    <location>
        <begin position="63"/>
        <end position="84"/>
    </location>
</feature>
<evidence type="ECO:0000256" key="6">
    <source>
        <dbReference type="ARBA" id="ARBA00022989"/>
    </source>
</evidence>
<feature type="transmembrane region" description="Helical" evidence="9">
    <location>
        <begin position="372"/>
        <end position="394"/>
    </location>
</feature>
<keyword evidence="4" id="KW-1003">Cell membrane</keyword>
<dbReference type="CDD" id="cd17503">
    <property type="entry name" value="MFS_LmrB_MDR_like"/>
    <property type="match status" value="1"/>
</dbReference>
<feature type="transmembrane region" description="Helical" evidence="9">
    <location>
        <begin position="415"/>
        <end position="434"/>
    </location>
</feature>
<feature type="transmembrane region" description="Helical" evidence="9">
    <location>
        <begin position="20"/>
        <end position="43"/>
    </location>
</feature>
<dbReference type="PANTHER" id="PTHR42718">
    <property type="entry name" value="MAJOR FACILITATOR SUPERFAMILY MULTIDRUG TRANSPORTER MFSC"/>
    <property type="match status" value="1"/>
</dbReference>
<dbReference type="PRINTS" id="PR01036">
    <property type="entry name" value="TCRTETB"/>
</dbReference>
<feature type="region of interest" description="Disordered" evidence="8">
    <location>
        <begin position="522"/>
        <end position="546"/>
    </location>
</feature>
<feature type="transmembrane region" description="Helical" evidence="9">
    <location>
        <begin position="343"/>
        <end position="360"/>
    </location>
</feature>
<dbReference type="GO" id="GO:0022857">
    <property type="term" value="F:transmembrane transporter activity"/>
    <property type="evidence" value="ECO:0007669"/>
    <property type="project" value="InterPro"/>
</dbReference>